<dbReference type="InterPro" id="IPR011009">
    <property type="entry name" value="Kinase-like_dom_sf"/>
</dbReference>
<dbReference type="EMBL" id="CAJFCV020000001">
    <property type="protein sequence ID" value="CAG9083159.1"/>
    <property type="molecule type" value="Genomic_DNA"/>
</dbReference>
<dbReference type="InterPro" id="IPR000719">
    <property type="entry name" value="Prot_kinase_dom"/>
</dbReference>
<dbReference type="EMBL" id="CAJFDI010000001">
    <property type="protein sequence ID" value="CAD5208865.1"/>
    <property type="molecule type" value="Genomic_DNA"/>
</dbReference>
<dbReference type="SUPFAM" id="SSF56112">
    <property type="entry name" value="Protein kinase-like (PK-like)"/>
    <property type="match status" value="1"/>
</dbReference>
<reference evidence="2" key="1">
    <citation type="submission" date="2020-09" db="EMBL/GenBank/DDBJ databases">
        <authorList>
            <person name="Kikuchi T."/>
        </authorList>
    </citation>
    <scope>NUCLEOTIDE SEQUENCE</scope>
    <source>
        <strain evidence="2">Ka4C1</strain>
    </source>
</reference>
<proteinExistence type="predicted"/>
<evidence type="ECO:0000259" key="1">
    <source>
        <dbReference type="PROSITE" id="PS50011"/>
    </source>
</evidence>
<dbReference type="Gene3D" id="1.10.510.10">
    <property type="entry name" value="Transferase(Phosphotransferase) domain 1"/>
    <property type="match status" value="1"/>
</dbReference>
<dbReference type="GO" id="GO:0004674">
    <property type="term" value="F:protein serine/threonine kinase activity"/>
    <property type="evidence" value="ECO:0007669"/>
    <property type="project" value="TreeGrafter"/>
</dbReference>
<evidence type="ECO:0000313" key="2">
    <source>
        <dbReference type="EMBL" id="CAD5208865.1"/>
    </source>
</evidence>
<keyword evidence="3" id="KW-1185">Reference proteome</keyword>
<dbReference type="PROSITE" id="PS50011">
    <property type="entry name" value="PROTEIN_KINASE_DOM"/>
    <property type="match status" value="1"/>
</dbReference>
<name>A0A7I8XB96_BURXY</name>
<dbReference type="Proteomes" id="UP000582659">
    <property type="component" value="Unassembled WGS sequence"/>
</dbReference>
<comment type="caution">
    <text evidence="2">The sequence shown here is derived from an EMBL/GenBank/DDBJ whole genome shotgun (WGS) entry which is preliminary data.</text>
</comment>
<dbReference type="AlphaFoldDB" id="A0A7I8XB96"/>
<feature type="domain" description="Protein kinase" evidence="1">
    <location>
        <begin position="36"/>
        <end position="298"/>
    </location>
</feature>
<dbReference type="Proteomes" id="UP000659654">
    <property type="component" value="Unassembled WGS sequence"/>
</dbReference>
<dbReference type="OrthoDB" id="4062651at2759"/>
<sequence length="304" mass="34252">MPKYISNGHGRPIRGHIVIFISSKFIPNLFVVENPVMLDNSINEGSALSPIMSIQLTENDLQRCLAEFQCQLKTRSKRVKDVVVGGRLCTAKIIQIGTLEYQLRKTEGNTFTFSRMPFLRRIQEIQLNENLVVEVMEKGIGLPELFSALPRLFLRLDFITSLLLDLCKSVRFFHINDLHHDKIQPDHVVFDLNLHANLAGLGNVKPQTVKKEVRSGDFSIYDAPEVRQGLPNVDVKAADIYSVGIILLEYLCGKADPAILSMPSLGPFEAIKKVLCSMVHTNPLKRPTASQIIYNPSIYMRDPQ</sequence>
<dbReference type="InterPro" id="IPR051681">
    <property type="entry name" value="Ser/Thr_Kinases-Pseudokinases"/>
</dbReference>
<dbReference type="SMR" id="A0A7I8XB96"/>
<gene>
    <name evidence="2" type="ORF">BXYJ_LOCUS1101</name>
</gene>
<evidence type="ECO:0000313" key="3">
    <source>
        <dbReference type="Proteomes" id="UP000659654"/>
    </source>
</evidence>
<dbReference type="SMART" id="SM00220">
    <property type="entry name" value="S_TKc"/>
    <property type="match status" value="1"/>
</dbReference>
<accession>A0A7I8XB96</accession>
<organism evidence="2 3">
    <name type="scientific">Bursaphelenchus xylophilus</name>
    <name type="common">Pinewood nematode worm</name>
    <name type="synonym">Aphelenchoides xylophilus</name>
    <dbReference type="NCBI Taxonomy" id="6326"/>
    <lineage>
        <taxon>Eukaryota</taxon>
        <taxon>Metazoa</taxon>
        <taxon>Ecdysozoa</taxon>
        <taxon>Nematoda</taxon>
        <taxon>Chromadorea</taxon>
        <taxon>Rhabditida</taxon>
        <taxon>Tylenchina</taxon>
        <taxon>Tylenchomorpha</taxon>
        <taxon>Aphelenchoidea</taxon>
        <taxon>Aphelenchoididae</taxon>
        <taxon>Bursaphelenchus</taxon>
    </lineage>
</organism>
<dbReference type="GO" id="GO:0005524">
    <property type="term" value="F:ATP binding"/>
    <property type="evidence" value="ECO:0007669"/>
    <property type="project" value="InterPro"/>
</dbReference>
<dbReference type="PANTHER" id="PTHR44329">
    <property type="entry name" value="SERINE/THREONINE-PROTEIN KINASE TNNI3K-RELATED"/>
    <property type="match status" value="1"/>
</dbReference>
<protein>
    <submittedName>
        <fullName evidence="2">(pine wood nematode) hypothetical protein</fullName>
    </submittedName>
</protein>